<accession>A0ABR8ESA8</accession>
<dbReference type="GO" id="GO:0051213">
    <property type="term" value="F:dioxygenase activity"/>
    <property type="evidence" value="ECO:0007669"/>
    <property type="project" value="UniProtKB-KW"/>
</dbReference>
<proteinExistence type="predicted"/>
<dbReference type="EMBL" id="JACJTE010000002">
    <property type="protein sequence ID" value="MBD2559525.1"/>
    <property type="molecule type" value="Genomic_DNA"/>
</dbReference>
<dbReference type="Gene3D" id="2.60.120.620">
    <property type="entry name" value="q2cbj1_9rhob like domain"/>
    <property type="match status" value="1"/>
</dbReference>
<comment type="caution">
    <text evidence="1">The sequence shown here is derived from an EMBL/GenBank/DDBJ whole genome shotgun (WGS) entry which is preliminary data.</text>
</comment>
<sequence length="257" mass="28639">MKDVASLVDEIITGKGYILIPEVLNPTQALEARSLVLQLAEKEKLQGKVLLDDQRERVYGLVYKGEIFELMVQHPTVITVIEAILGSDVTLGGFSAHILNSGATNMGVHVDYPYWTMKPPFPAYPVMEIQVIWMVEDFTQENGAPVFAPDSQKLCSPPDLVQFSKTGEKVTGKAGSVVISHGLCWHDTSVNSSDQPRVSILGNYAPKYVRPLENPLHDMQQEVLDRASPKLKQLLGYEFKSALYKDVKRIRAGNWND</sequence>
<keyword evidence="1" id="KW-0560">Oxidoreductase</keyword>
<dbReference type="Pfam" id="PF05721">
    <property type="entry name" value="PhyH"/>
    <property type="match status" value="1"/>
</dbReference>
<name>A0ABR8ESA8_NOSLI</name>
<keyword evidence="2" id="KW-1185">Reference proteome</keyword>
<gene>
    <name evidence="1" type="ORF">H6G95_02555</name>
</gene>
<dbReference type="InterPro" id="IPR008775">
    <property type="entry name" value="Phytyl_CoA_dOase-like"/>
</dbReference>
<dbReference type="SUPFAM" id="SSF51197">
    <property type="entry name" value="Clavaminate synthase-like"/>
    <property type="match status" value="1"/>
</dbReference>
<evidence type="ECO:0000313" key="2">
    <source>
        <dbReference type="Proteomes" id="UP000604661"/>
    </source>
</evidence>
<keyword evidence="1" id="KW-0223">Dioxygenase</keyword>
<reference evidence="1 2" key="1">
    <citation type="journal article" date="2020" name="ISME J.">
        <title>Comparative genomics reveals insights into cyanobacterial evolution and habitat adaptation.</title>
        <authorList>
            <person name="Chen M.Y."/>
            <person name="Teng W.K."/>
            <person name="Zhao L."/>
            <person name="Hu C.X."/>
            <person name="Zhou Y.K."/>
            <person name="Han B.P."/>
            <person name="Song L.R."/>
            <person name="Shu W.S."/>
        </authorList>
    </citation>
    <scope>NUCLEOTIDE SEQUENCE [LARGE SCALE GENOMIC DNA]</scope>
    <source>
        <strain evidence="1 2">FACHB-391</strain>
    </source>
</reference>
<dbReference type="Proteomes" id="UP000604661">
    <property type="component" value="Unassembled WGS sequence"/>
</dbReference>
<evidence type="ECO:0000313" key="1">
    <source>
        <dbReference type="EMBL" id="MBD2559525.1"/>
    </source>
</evidence>
<organism evidence="1 2">
    <name type="scientific">Nostoc linckia FACHB-391</name>
    <dbReference type="NCBI Taxonomy" id="2692906"/>
    <lineage>
        <taxon>Bacteria</taxon>
        <taxon>Bacillati</taxon>
        <taxon>Cyanobacteriota</taxon>
        <taxon>Cyanophyceae</taxon>
        <taxon>Nostocales</taxon>
        <taxon>Nostocaceae</taxon>
        <taxon>Nostoc</taxon>
    </lineage>
</organism>
<protein>
    <submittedName>
        <fullName evidence="1">Phytanoyl-CoA dioxygenase family protein</fullName>
    </submittedName>
</protein>